<evidence type="ECO:0000256" key="1">
    <source>
        <dbReference type="SAM" id="Phobius"/>
    </source>
</evidence>
<dbReference type="AlphaFoldDB" id="A0A3N5YBL3"/>
<evidence type="ECO:0000313" key="3">
    <source>
        <dbReference type="Proteomes" id="UP000275281"/>
    </source>
</evidence>
<comment type="caution">
    <text evidence="2">The sequence shown here is derived from an EMBL/GenBank/DDBJ whole genome shotgun (WGS) entry which is preliminary data.</text>
</comment>
<dbReference type="OrthoDB" id="6197396at2"/>
<feature type="transmembrane region" description="Helical" evidence="1">
    <location>
        <begin position="85"/>
        <end position="104"/>
    </location>
</feature>
<reference evidence="2 3" key="1">
    <citation type="submission" date="2018-11" db="EMBL/GenBank/DDBJ databases">
        <authorList>
            <person name="Ye M.-Q."/>
            <person name="Du Z.-J."/>
        </authorList>
    </citation>
    <scope>NUCLEOTIDE SEQUENCE [LARGE SCALE GENOMIC DNA]</scope>
    <source>
        <strain evidence="2 3">U0105</strain>
    </source>
</reference>
<name>A0A3N5YBL3_9ALTE</name>
<evidence type="ECO:0008006" key="4">
    <source>
        <dbReference type="Google" id="ProtNLM"/>
    </source>
</evidence>
<dbReference type="RefSeq" id="WP_124027773.1">
    <property type="nucleotide sequence ID" value="NZ_JBHRSN010000006.1"/>
</dbReference>
<keyword evidence="3" id="KW-1185">Reference proteome</keyword>
<keyword evidence="1" id="KW-0812">Transmembrane</keyword>
<feature type="transmembrane region" description="Helical" evidence="1">
    <location>
        <begin position="44"/>
        <end position="65"/>
    </location>
</feature>
<keyword evidence="1" id="KW-0472">Membrane</keyword>
<sequence>MKYYATLPVTAIVAFSVMNLLVYWQIIPPGLQLLNTIQSGMGDYFYLLIMAIILLESIVYVGFYFPGQFFAVLLVIGAKPTFTDVVMLTVAMVVAATLGSLINYGLGRINKSEESEHSPTKIKHLLLAMIHMNSLAFFMFAQGANHKPIRVVWLAGVLNLPYYLALIAATAFMSEQVMKVAENTALLFSLLAIWLAVALTLDVKQRRINLIDKKNTV</sequence>
<keyword evidence="1" id="KW-1133">Transmembrane helix</keyword>
<dbReference type="Proteomes" id="UP000275281">
    <property type="component" value="Unassembled WGS sequence"/>
</dbReference>
<feature type="transmembrane region" description="Helical" evidence="1">
    <location>
        <begin position="125"/>
        <end position="145"/>
    </location>
</feature>
<gene>
    <name evidence="2" type="ORF">DRW07_09985</name>
</gene>
<evidence type="ECO:0000313" key="2">
    <source>
        <dbReference type="EMBL" id="RPJ66415.1"/>
    </source>
</evidence>
<feature type="transmembrane region" description="Helical" evidence="1">
    <location>
        <begin position="184"/>
        <end position="201"/>
    </location>
</feature>
<protein>
    <recommendedName>
        <fullName evidence="4">Membrane-associated protein</fullName>
    </recommendedName>
</protein>
<proteinExistence type="predicted"/>
<dbReference type="EMBL" id="RPOK01000003">
    <property type="protein sequence ID" value="RPJ66415.1"/>
    <property type="molecule type" value="Genomic_DNA"/>
</dbReference>
<feature type="transmembrane region" description="Helical" evidence="1">
    <location>
        <begin position="6"/>
        <end position="24"/>
    </location>
</feature>
<organism evidence="2 3">
    <name type="scientific">Alteromonas sediminis</name>
    <dbReference type="NCBI Taxonomy" id="2259342"/>
    <lineage>
        <taxon>Bacteria</taxon>
        <taxon>Pseudomonadati</taxon>
        <taxon>Pseudomonadota</taxon>
        <taxon>Gammaproteobacteria</taxon>
        <taxon>Alteromonadales</taxon>
        <taxon>Alteromonadaceae</taxon>
        <taxon>Alteromonas/Salinimonas group</taxon>
        <taxon>Alteromonas</taxon>
    </lineage>
</organism>
<feature type="transmembrane region" description="Helical" evidence="1">
    <location>
        <begin position="151"/>
        <end position="172"/>
    </location>
</feature>
<accession>A0A3N5YBL3</accession>